<dbReference type="KEGG" id="cmv:CMUST_10590"/>
<dbReference type="STRING" id="571915.CMUST_10590"/>
<reference evidence="1 2" key="1">
    <citation type="journal article" date="2015" name="Genome Announc.">
        <title>Complete Genome Sequence of the Type Strain Corynebacterium mustelae DSM 45274, Isolated from Various Tissues of a Male Ferret with Lethal Sepsis.</title>
        <authorList>
            <person name="Ruckert C."/>
            <person name="Eimer J."/>
            <person name="Winkler A."/>
            <person name="Tauch A."/>
        </authorList>
    </citation>
    <scope>NUCLEOTIDE SEQUENCE [LARGE SCALE GENOMIC DNA]</scope>
    <source>
        <strain evidence="1 2">DSM 45274</strain>
    </source>
</reference>
<protein>
    <submittedName>
        <fullName evidence="1">Uncharacterized protein</fullName>
    </submittedName>
</protein>
<keyword evidence="2" id="KW-1185">Reference proteome</keyword>
<sequence length="626" mass="69723">MKTEPRLHEALHATITTYGDVSEYVTAIESLGLWERLTTDPEEFVPWLHAAINYGNSTQEFFYPTSAKLLDAIEYNANALAGRAIRLRINFFHLDYPDALLAAGVQQSQIRFDPSWLHPVFDGWIAQHHRDLGCLLSNERIREELSRNFRFDLVIGNVDAFLGATPTREFLSSILEWWRDRRRELTGFLGEWAAAESTLKLIAAEPRLREINPQAVVEILHCDAAEELAARLRLGTLVEFTWPAFEQGAVSLIGTNETAQVGEAFPYVSVRKGKKLVLFDGETTRSFLIPDTAPPIAVVWPAFPIDDDVLIIYENAEPPYDYEWMWLSDCQPHLMPDGSFDAVSFNYPQKIGDQYFIGGNPVSASSHEISPVGIRLGFGPTYVADAVDSENLTVLPCGECIPVEEFDRHFAAGTLDGLDIPEAAAVAAESGVPLSFSKSFTATASDSTAHSPCGVDGNRLYGFSFSGYLDDVTFQTCYVSPLGTFYSHKIPDFFAVEKPASTIWYVCEPEFYDDTIRLYDAATENHIAPSLTHTGDLHVLNYLRPAGFHQLRVRNKKVSAKMRACTTEQARALIDNPLSILDFAEGDETLAAAIAGILAEIRQLSHVDMDLPPLTSVPKFLTYLYE</sequence>
<accession>A0A0G3GZ39</accession>
<dbReference type="PATRIC" id="fig|571915.4.peg.2254"/>
<dbReference type="RefSeq" id="WP_047262460.1">
    <property type="nucleotide sequence ID" value="NZ_CP011542.1"/>
</dbReference>
<evidence type="ECO:0000313" key="1">
    <source>
        <dbReference type="EMBL" id="AKK06434.1"/>
    </source>
</evidence>
<dbReference type="EMBL" id="CP011542">
    <property type="protein sequence ID" value="AKK06434.1"/>
    <property type="molecule type" value="Genomic_DNA"/>
</dbReference>
<proteinExistence type="predicted"/>
<dbReference type="Proteomes" id="UP000035199">
    <property type="component" value="Chromosome"/>
</dbReference>
<evidence type="ECO:0000313" key="2">
    <source>
        <dbReference type="Proteomes" id="UP000035199"/>
    </source>
</evidence>
<reference evidence="2" key="2">
    <citation type="submission" date="2015-05" db="EMBL/GenBank/DDBJ databases">
        <title>Complete genome sequence of Corynebacterium mustelae DSM 45274, isolated from various tissues of a male ferret with lethal sepsis.</title>
        <authorList>
            <person name="Ruckert C."/>
            <person name="Albersmeier A."/>
            <person name="Winkler A."/>
            <person name="Tauch A."/>
        </authorList>
    </citation>
    <scope>NUCLEOTIDE SEQUENCE [LARGE SCALE GENOMIC DNA]</scope>
    <source>
        <strain evidence="2">DSM 45274</strain>
    </source>
</reference>
<dbReference type="OrthoDB" id="218750at2"/>
<gene>
    <name evidence="1" type="ORF">CMUST_10590</name>
</gene>
<name>A0A0G3GZ39_9CORY</name>
<dbReference type="AlphaFoldDB" id="A0A0G3GZ39"/>
<organism evidence="1 2">
    <name type="scientific">Corynebacterium mustelae</name>
    <dbReference type="NCBI Taxonomy" id="571915"/>
    <lineage>
        <taxon>Bacteria</taxon>
        <taxon>Bacillati</taxon>
        <taxon>Actinomycetota</taxon>
        <taxon>Actinomycetes</taxon>
        <taxon>Mycobacteriales</taxon>
        <taxon>Corynebacteriaceae</taxon>
        <taxon>Corynebacterium</taxon>
    </lineage>
</organism>